<name>A0A7M3U393_9RICK</name>
<accession>A0A7M3U393</accession>
<organism evidence="1 2">
    <name type="scientific">Candidatus Wolbachia massiliensis</name>
    <dbReference type="NCBI Taxonomy" id="1845000"/>
    <lineage>
        <taxon>Bacteria</taxon>
        <taxon>Pseudomonadati</taxon>
        <taxon>Pseudomonadota</taxon>
        <taxon>Alphaproteobacteria</taxon>
        <taxon>Rickettsiales</taxon>
        <taxon>Anaplasmataceae</taxon>
        <taxon>Wolbachieae</taxon>
        <taxon>Wolbachia</taxon>
    </lineage>
</organism>
<dbReference type="KEGG" id="wms:ID128_06110"/>
<gene>
    <name evidence="1" type="ORF">ID128_06110</name>
</gene>
<dbReference type="EMBL" id="CP061738">
    <property type="protein sequence ID" value="QOD38878.1"/>
    <property type="molecule type" value="Genomic_DNA"/>
</dbReference>
<reference evidence="1 2" key="1">
    <citation type="submission" date="2020-09" db="EMBL/GenBank/DDBJ databases">
        <title>An Earliest Endosymbiont, Wolbachia massiliensis sp. nov., Strain PL13 From the Bed Bug (Cimex hemipterius), Type strain of a New supergroup T.</title>
        <authorList>
            <person name="Laidoudi Y."/>
            <person name="Levasseur A."/>
            <person name="Medkour H."/>
            <person name="Maaloum M."/>
            <person name="BenKhedher M."/>
            <person name="Sambou M."/>
            <person name="Bassene H."/>
            <person name="Davoust B."/>
            <person name="Fenollar F."/>
            <person name="Raoult D."/>
            <person name="Mediannikov O."/>
        </authorList>
    </citation>
    <scope>NUCLEOTIDE SEQUENCE [LARGE SCALE GENOMIC DNA]</scope>
    <source>
        <strain evidence="1 2">PL13</strain>
    </source>
</reference>
<keyword evidence="2" id="KW-1185">Reference proteome</keyword>
<dbReference type="RefSeq" id="WP_191111626.1">
    <property type="nucleotide sequence ID" value="NZ_CP061738.1"/>
</dbReference>
<evidence type="ECO:0000313" key="1">
    <source>
        <dbReference type="EMBL" id="QOD38878.1"/>
    </source>
</evidence>
<dbReference type="Proteomes" id="UP000516514">
    <property type="component" value="Chromosome"/>
</dbReference>
<evidence type="ECO:0000313" key="2">
    <source>
        <dbReference type="Proteomes" id="UP000516514"/>
    </source>
</evidence>
<sequence length="271" mass="31716">MKIKLFFVFTILLLDINAYCNCEGIVGSIEICKKYTCQQYIGNEDFIEHKILGLNDGNLCVYVEKQDDDEMVCHHSKYGMAIEKKYLESIFKVGNQEISDFIDIANVRAKECFFMSNQKTSYTDRDNIIKEAVESDFDVLSQYNDMKSIFFDEELVNKMVSEMEKFYLRSSRTAKEEALNNFNCEVVRLDSILYLSPDTWKIWVNGRLFTNTKDLKVHSVTENYVTFIWTIDQKAVKKRANDYQNIYFGHGNIMFTLSPKQKFDLDSLSIK</sequence>
<proteinExistence type="predicted"/>
<dbReference type="AlphaFoldDB" id="A0A7M3U393"/>
<protein>
    <submittedName>
        <fullName evidence="1">Uncharacterized protein</fullName>
    </submittedName>
</protein>